<dbReference type="OrthoDB" id="3691833at2759"/>
<dbReference type="GeneID" id="19143688"/>
<reference evidence="1 2" key="1">
    <citation type="journal article" date="2013" name="PLoS Genet.">
        <title>Comparative genome structure, secondary metabolite, and effector coding capacity across Cochliobolus pathogens.</title>
        <authorList>
            <person name="Condon B.J."/>
            <person name="Leng Y."/>
            <person name="Wu D."/>
            <person name="Bushley K.E."/>
            <person name="Ohm R.A."/>
            <person name="Otillar R."/>
            <person name="Martin J."/>
            <person name="Schackwitz W."/>
            <person name="Grimwood J."/>
            <person name="MohdZainudin N."/>
            <person name="Xue C."/>
            <person name="Wang R."/>
            <person name="Manning V.A."/>
            <person name="Dhillon B."/>
            <person name="Tu Z.J."/>
            <person name="Steffenson B.J."/>
            <person name="Salamov A."/>
            <person name="Sun H."/>
            <person name="Lowry S."/>
            <person name="LaButti K."/>
            <person name="Han J."/>
            <person name="Copeland A."/>
            <person name="Lindquist E."/>
            <person name="Barry K."/>
            <person name="Schmutz J."/>
            <person name="Baker S.E."/>
            <person name="Ciuffetti L.M."/>
            <person name="Grigoriev I.V."/>
            <person name="Zhong S."/>
            <person name="Turgeon B.G."/>
        </authorList>
    </citation>
    <scope>NUCLEOTIDE SEQUENCE [LARGE SCALE GENOMIC DNA]</scope>
    <source>
        <strain evidence="1 2">26-R-13</strain>
    </source>
</reference>
<accession>W6XNB2</accession>
<protein>
    <submittedName>
        <fullName evidence="1">Uncharacterized protein</fullName>
    </submittedName>
</protein>
<name>W6XNB2_COCC2</name>
<dbReference type="AlphaFoldDB" id="W6XNB2"/>
<dbReference type="KEGG" id="bze:COCCADRAFT_108161"/>
<evidence type="ECO:0000313" key="2">
    <source>
        <dbReference type="Proteomes" id="UP000053841"/>
    </source>
</evidence>
<dbReference type="Proteomes" id="UP000053841">
    <property type="component" value="Unassembled WGS sequence"/>
</dbReference>
<keyword evidence="2" id="KW-1185">Reference proteome</keyword>
<sequence>MLADSIQRFCTNNTCGVCKNHAQCFSSEIIRYSEIVSNRSLWPAGLQDAHYIQLLRHSVMIKLPLVQYNSLRREERNSHNVHRPSQTVIAILPLSPRRDKHSLFGILLQQISLASYVRLSEKPLLLQEDMIGADPAELGAYTVHDTHPNLGIDSIGKIIPDYINLNWLEQYVKIKLHSATITAEEWHGNTQGYPARACIGTTAQFPLPSHLQNHFSVTVSFRSVRGPRLSGTIILGNSVTQMELLEIRLSEGPNVDYHFLKRNNQNQRHMRVCAPIPNTNDSLDIALRKLPVTEVEFSKGENSKKSSRIDPASTVWCDFGILRYQYRLDINRLSAKNTSQMSSSQPGLGRSRI</sequence>
<proteinExistence type="predicted"/>
<organism evidence="1 2">
    <name type="scientific">Cochliobolus carbonum (strain 26-R-13)</name>
    <name type="common">Maize leaf spot fungus</name>
    <name type="synonym">Bipolaris zeicola</name>
    <dbReference type="NCBI Taxonomy" id="930089"/>
    <lineage>
        <taxon>Eukaryota</taxon>
        <taxon>Fungi</taxon>
        <taxon>Dikarya</taxon>
        <taxon>Ascomycota</taxon>
        <taxon>Pezizomycotina</taxon>
        <taxon>Dothideomycetes</taxon>
        <taxon>Pleosporomycetidae</taxon>
        <taxon>Pleosporales</taxon>
        <taxon>Pleosporineae</taxon>
        <taxon>Pleosporaceae</taxon>
        <taxon>Bipolaris</taxon>
    </lineage>
</organism>
<dbReference type="RefSeq" id="XP_007716879.1">
    <property type="nucleotide sequence ID" value="XM_007718689.1"/>
</dbReference>
<dbReference type="HOGENOM" id="CLU_792278_0_0_1"/>
<dbReference type="EMBL" id="KI964785">
    <property type="protein sequence ID" value="EUC28812.1"/>
    <property type="molecule type" value="Genomic_DNA"/>
</dbReference>
<evidence type="ECO:0000313" key="1">
    <source>
        <dbReference type="EMBL" id="EUC28812.1"/>
    </source>
</evidence>
<gene>
    <name evidence="1" type="ORF">COCCADRAFT_108161</name>
</gene>